<comment type="caution">
    <text evidence="2">The sequence shown here is derived from an EMBL/GenBank/DDBJ whole genome shotgun (WGS) entry which is preliminary data.</text>
</comment>
<reference evidence="2" key="1">
    <citation type="submission" date="2023-05" db="EMBL/GenBank/DDBJ databases">
        <authorList>
            <person name="Zhang X."/>
        </authorList>
    </citation>
    <scope>NUCLEOTIDE SEQUENCE</scope>
    <source>
        <strain evidence="2">BD1B2-1</strain>
    </source>
</reference>
<sequence>MKLPMFKYSPNVYELGVFDSIDGVCSICNEQRNLKYTGSFYSIHKPDYICPWCIADGKAAEKYNGEFNDYLGIEGVSPDPNDPPPSIAQELLIEVTEKTPGYHSFQPEVWLTHCGEPCALIGYADSETIKPYLTELRADIEYLGYPSEYIINHLTKDGPLAGYLFQCLTCGQHRLHADGD</sequence>
<dbReference type="InterPro" id="IPR005363">
    <property type="entry name" value="UPF0167"/>
</dbReference>
<protein>
    <submittedName>
        <fullName evidence="2">CbrC family protein</fullName>
    </submittedName>
</protein>
<dbReference type="RefSeq" id="WP_314516620.1">
    <property type="nucleotide sequence ID" value="NZ_JASJOU010000013.1"/>
</dbReference>
<evidence type="ECO:0000313" key="2">
    <source>
        <dbReference type="EMBL" id="MDJ1504920.1"/>
    </source>
</evidence>
<proteinExistence type="inferred from homology"/>
<dbReference type="Pfam" id="PF03691">
    <property type="entry name" value="UPF0167"/>
    <property type="match status" value="1"/>
</dbReference>
<gene>
    <name evidence="2" type="ORF">QNI22_29925</name>
</gene>
<dbReference type="Proteomes" id="UP001232063">
    <property type="component" value="Unassembled WGS sequence"/>
</dbReference>
<evidence type="ECO:0000313" key="3">
    <source>
        <dbReference type="Proteomes" id="UP001232063"/>
    </source>
</evidence>
<dbReference type="AlphaFoldDB" id="A0AAE3R802"/>
<evidence type="ECO:0000256" key="1">
    <source>
        <dbReference type="ARBA" id="ARBA00008525"/>
    </source>
</evidence>
<organism evidence="2 3">
    <name type="scientific">Xanthocytophaga agilis</name>
    <dbReference type="NCBI Taxonomy" id="3048010"/>
    <lineage>
        <taxon>Bacteria</taxon>
        <taxon>Pseudomonadati</taxon>
        <taxon>Bacteroidota</taxon>
        <taxon>Cytophagia</taxon>
        <taxon>Cytophagales</taxon>
        <taxon>Rhodocytophagaceae</taxon>
        <taxon>Xanthocytophaga</taxon>
    </lineage>
</organism>
<dbReference type="EMBL" id="JASJOU010000013">
    <property type="protein sequence ID" value="MDJ1504920.1"/>
    <property type="molecule type" value="Genomic_DNA"/>
</dbReference>
<accession>A0AAE3R802</accession>
<comment type="similarity">
    <text evidence="1">Belongs to the UPF0167 family.</text>
</comment>
<keyword evidence="3" id="KW-1185">Reference proteome</keyword>
<name>A0AAE3R802_9BACT</name>